<evidence type="ECO:0000256" key="11">
    <source>
        <dbReference type="ARBA" id="ARBA00023242"/>
    </source>
</evidence>
<keyword evidence="8 14" id="KW-0863">Zinc-finger</keyword>
<dbReference type="InterPro" id="IPR041042">
    <property type="entry name" value="Znf_Hakai"/>
</dbReference>
<feature type="compositionally biased region" description="Low complexity" evidence="15">
    <location>
        <begin position="95"/>
        <end position="110"/>
    </location>
</feature>
<accession>A0AAV2TLH4</accession>
<evidence type="ECO:0000256" key="8">
    <source>
        <dbReference type="ARBA" id="ARBA00022771"/>
    </source>
</evidence>
<feature type="region of interest" description="Disordered" evidence="15">
    <location>
        <begin position="482"/>
        <end position="514"/>
    </location>
</feature>
<evidence type="ECO:0000256" key="1">
    <source>
        <dbReference type="ARBA" id="ARBA00000900"/>
    </source>
</evidence>
<dbReference type="Proteomes" id="UP001497525">
    <property type="component" value="Unassembled WGS sequence"/>
</dbReference>
<name>A0AAV2TLH4_CALDB</name>
<dbReference type="CDD" id="cd16508">
    <property type="entry name" value="RING-HC_HAKAI-like"/>
    <property type="match status" value="1"/>
</dbReference>
<evidence type="ECO:0000259" key="16">
    <source>
        <dbReference type="PROSITE" id="PS50089"/>
    </source>
</evidence>
<dbReference type="Pfam" id="PF18408">
    <property type="entry name" value="zf_Hakai"/>
    <property type="match status" value="1"/>
</dbReference>
<keyword evidence="10" id="KW-0862">Zinc</keyword>
<evidence type="ECO:0000256" key="13">
    <source>
        <dbReference type="ARBA" id="ARBA00041081"/>
    </source>
</evidence>
<gene>
    <name evidence="17" type="ORF">CDAUBV1_LOCUS11962</name>
</gene>
<dbReference type="Gene3D" id="6.10.140.2210">
    <property type="match status" value="1"/>
</dbReference>
<dbReference type="InterPro" id="IPR017907">
    <property type="entry name" value="Znf_RING_CS"/>
</dbReference>
<sequence>MTRSSSRRSSRSRSSHHSRPSTRSRSRSGSDYSNYLDSVSHSPGNDRSRSRSASHSRSASIYSGSRSHSRSRSLSGSRRSGSWSRSRSRSQGHLSYTSRSRSCSGSASRSYNGDRHRSYMRTSSRSRSTDSHKRSRSRSLNSVSPLVDGRDPRDRSKRVKWTNGIWLVGEKAKDVVFHFCDVCNLPVVIYGRLLPCKHVLCYTCAMKLPGKCHRCQKAVQTVERCFVGGIFMCFENENCRRTYLSQRDLQAHIDHRHKGGIVHTAVMTSDAKPHGISKVGSFSKPALEGAAHLNKNPGDVHLTGDPASLLHAIHRGNPMSLANPSSSVSSTTSTFTVSGKSTGLLPLPTSASAPKNIISNRLPLNMTQRPPPLGNFPQLSQFSTPPPLLGPGSVPLPSVINPSIPPPSVPPPSSQSFTGASAVAALAAAAAAAAAAAINVQSKAVGLTGRSESLLTGPVSTSQLQTVGLNLFSTALRNANPTWSQSGTSSNVSGMGQSTNNSLSQPGSLMNTSAGSLNIRRFPF</sequence>
<evidence type="ECO:0000256" key="3">
    <source>
        <dbReference type="ARBA" id="ARBA00004906"/>
    </source>
</evidence>
<feature type="compositionally biased region" description="Low complexity" evidence="15">
    <location>
        <begin position="51"/>
        <end position="85"/>
    </location>
</feature>
<keyword evidence="11" id="KW-0539">Nucleus</keyword>
<dbReference type="PROSITE" id="PS00518">
    <property type="entry name" value="ZF_RING_1"/>
    <property type="match status" value="1"/>
</dbReference>
<evidence type="ECO:0000256" key="4">
    <source>
        <dbReference type="ARBA" id="ARBA00012483"/>
    </source>
</evidence>
<keyword evidence="7" id="KW-0479">Metal-binding</keyword>
<comment type="subcellular location">
    <subcellularLocation>
        <location evidence="2">Nucleus</location>
    </subcellularLocation>
</comment>
<keyword evidence="5" id="KW-0217">Developmental protein</keyword>
<dbReference type="PANTHER" id="PTHR13480">
    <property type="entry name" value="E3 UBIQUITIN-PROTEIN LIGASE HAKAI-RELATED"/>
    <property type="match status" value="1"/>
</dbReference>
<dbReference type="InterPro" id="IPR040383">
    <property type="entry name" value="HAKAI/CBLL2"/>
</dbReference>
<feature type="compositionally biased region" description="Basic residues" evidence="15">
    <location>
        <begin position="1"/>
        <end position="26"/>
    </location>
</feature>
<evidence type="ECO:0000256" key="6">
    <source>
        <dbReference type="ARBA" id="ARBA00022679"/>
    </source>
</evidence>
<protein>
    <recommendedName>
        <fullName evidence="13">E3 ubiquitin-protein ligase Hakai</fullName>
        <ecNumber evidence="4">2.3.2.27</ecNumber>
    </recommendedName>
</protein>
<evidence type="ECO:0000256" key="12">
    <source>
        <dbReference type="ARBA" id="ARBA00038499"/>
    </source>
</evidence>
<evidence type="ECO:0000256" key="9">
    <source>
        <dbReference type="ARBA" id="ARBA00022786"/>
    </source>
</evidence>
<comment type="caution">
    <text evidence="17">The sequence shown here is derived from an EMBL/GenBank/DDBJ whole genome shotgun (WGS) entry which is preliminary data.</text>
</comment>
<comment type="catalytic activity">
    <reaction evidence="1">
        <text>S-ubiquitinyl-[E2 ubiquitin-conjugating enzyme]-L-cysteine + [acceptor protein]-L-lysine = [E2 ubiquitin-conjugating enzyme]-L-cysteine + N(6)-ubiquitinyl-[acceptor protein]-L-lysine.</text>
        <dbReference type="EC" id="2.3.2.27"/>
    </reaction>
</comment>
<dbReference type="EC" id="2.3.2.27" evidence="4"/>
<comment type="pathway">
    <text evidence="3">Protein modification; protein ubiquitination.</text>
</comment>
<feature type="compositionally biased region" description="Polar residues" evidence="15">
    <location>
        <begin position="31"/>
        <end position="43"/>
    </location>
</feature>
<dbReference type="GO" id="GO:0016567">
    <property type="term" value="P:protein ubiquitination"/>
    <property type="evidence" value="ECO:0007669"/>
    <property type="project" value="InterPro"/>
</dbReference>
<organism evidence="17 18">
    <name type="scientific">Calicophoron daubneyi</name>
    <name type="common">Rumen fluke</name>
    <name type="synonym">Paramphistomum daubneyi</name>
    <dbReference type="NCBI Taxonomy" id="300641"/>
    <lineage>
        <taxon>Eukaryota</taxon>
        <taxon>Metazoa</taxon>
        <taxon>Spiralia</taxon>
        <taxon>Lophotrochozoa</taxon>
        <taxon>Platyhelminthes</taxon>
        <taxon>Trematoda</taxon>
        <taxon>Digenea</taxon>
        <taxon>Plagiorchiida</taxon>
        <taxon>Pronocephalata</taxon>
        <taxon>Paramphistomoidea</taxon>
        <taxon>Paramphistomidae</taxon>
        <taxon>Calicophoron</taxon>
    </lineage>
</organism>
<evidence type="ECO:0000256" key="15">
    <source>
        <dbReference type="SAM" id="MobiDB-lite"/>
    </source>
</evidence>
<dbReference type="GO" id="GO:0008270">
    <property type="term" value="F:zinc ion binding"/>
    <property type="evidence" value="ECO:0007669"/>
    <property type="project" value="UniProtKB-KW"/>
</dbReference>
<keyword evidence="6" id="KW-0808">Transferase</keyword>
<dbReference type="InterPro" id="IPR001841">
    <property type="entry name" value="Znf_RING"/>
</dbReference>
<evidence type="ECO:0000313" key="18">
    <source>
        <dbReference type="Proteomes" id="UP001497525"/>
    </source>
</evidence>
<dbReference type="GO" id="GO:0030155">
    <property type="term" value="P:regulation of cell adhesion"/>
    <property type="evidence" value="ECO:0007669"/>
    <property type="project" value="TreeGrafter"/>
</dbReference>
<comment type="similarity">
    <text evidence="12">Belongs to the Hakai family.</text>
</comment>
<evidence type="ECO:0000256" key="5">
    <source>
        <dbReference type="ARBA" id="ARBA00022473"/>
    </source>
</evidence>
<evidence type="ECO:0000256" key="2">
    <source>
        <dbReference type="ARBA" id="ARBA00004123"/>
    </source>
</evidence>
<dbReference type="EMBL" id="CAXLJL010000423">
    <property type="protein sequence ID" value="CAL5137691.1"/>
    <property type="molecule type" value="Genomic_DNA"/>
</dbReference>
<dbReference type="PROSITE" id="PS50089">
    <property type="entry name" value="ZF_RING_2"/>
    <property type="match status" value="1"/>
</dbReference>
<dbReference type="PANTHER" id="PTHR13480:SF0">
    <property type="entry name" value="E3 UBIQUITIN-PROTEIN LIGASE HAKAI"/>
    <property type="match status" value="1"/>
</dbReference>
<keyword evidence="9" id="KW-0833">Ubl conjugation pathway</keyword>
<reference evidence="17" key="1">
    <citation type="submission" date="2024-06" db="EMBL/GenBank/DDBJ databases">
        <authorList>
            <person name="Liu X."/>
            <person name="Lenzi L."/>
            <person name="Haldenby T S."/>
            <person name="Uol C."/>
        </authorList>
    </citation>
    <scope>NUCLEOTIDE SEQUENCE</scope>
</reference>
<evidence type="ECO:0000313" key="17">
    <source>
        <dbReference type="EMBL" id="CAL5137691.1"/>
    </source>
</evidence>
<dbReference type="InterPro" id="IPR013083">
    <property type="entry name" value="Znf_RING/FYVE/PHD"/>
</dbReference>
<dbReference type="InterPro" id="IPR040380">
    <property type="entry name" value="HAKAI-like_RING-HC"/>
</dbReference>
<proteinExistence type="inferred from homology"/>
<feature type="region of interest" description="Disordered" evidence="15">
    <location>
        <begin position="1"/>
        <end position="156"/>
    </location>
</feature>
<evidence type="ECO:0000256" key="14">
    <source>
        <dbReference type="PROSITE-ProRule" id="PRU00175"/>
    </source>
</evidence>
<feature type="domain" description="RING-type" evidence="16">
    <location>
        <begin position="180"/>
        <end position="216"/>
    </location>
</feature>
<evidence type="ECO:0000256" key="7">
    <source>
        <dbReference type="ARBA" id="ARBA00022723"/>
    </source>
</evidence>
<dbReference type="Gene3D" id="3.30.40.10">
    <property type="entry name" value="Zinc/RING finger domain, C3HC4 (zinc finger)"/>
    <property type="match status" value="1"/>
</dbReference>
<evidence type="ECO:0000256" key="10">
    <source>
        <dbReference type="ARBA" id="ARBA00022833"/>
    </source>
</evidence>
<dbReference type="GO" id="GO:0005634">
    <property type="term" value="C:nucleus"/>
    <property type="evidence" value="ECO:0007669"/>
    <property type="project" value="UniProtKB-SubCell"/>
</dbReference>
<dbReference type="AlphaFoldDB" id="A0AAV2TLH4"/>
<dbReference type="GO" id="GO:0061630">
    <property type="term" value="F:ubiquitin protein ligase activity"/>
    <property type="evidence" value="ECO:0007669"/>
    <property type="project" value="UniProtKB-EC"/>
</dbReference>